<proteinExistence type="predicted"/>
<protein>
    <submittedName>
        <fullName evidence="1">Uncharacterized protein</fullName>
    </submittedName>
</protein>
<evidence type="ECO:0000313" key="1">
    <source>
        <dbReference type="EMBL" id="SDP83544.1"/>
    </source>
</evidence>
<sequence>MRIDRLKSRGRQLGYVLLSEMVRKSCPLIFMQRGCREAVADKKSLGGGTGYCAGDLHKKGFIKIQTELGKQRLSTQS</sequence>
<dbReference type="AlphaFoldDB" id="A0A1H0VYM2"/>
<reference evidence="1 2" key="1">
    <citation type="submission" date="2016-10" db="EMBL/GenBank/DDBJ databases">
        <authorList>
            <person name="de Groot N.N."/>
        </authorList>
    </citation>
    <scope>NUCLEOTIDE SEQUENCE [LARGE SCALE GENOMIC DNA]</scope>
    <source>
        <strain evidence="1 2">DSM 12130</strain>
    </source>
</reference>
<accession>A0A1H0VYM2</accession>
<evidence type="ECO:0000313" key="2">
    <source>
        <dbReference type="Proteomes" id="UP000199073"/>
    </source>
</evidence>
<name>A0A1H0VYM2_9BACT</name>
<gene>
    <name evidence="1" type="ORF">SAMN05660330_04320</name>
</gene>
<dbReference type="EMBL" id="FNJI01000077">
    <property type="protein sequence ID" value="SDP83544.1"/>
    <property type="molecule type" value="Genomic_DNA"/>
</dbReference>
<organism evidence="1 2">
    <name type="scientific">Desulforhopalus singaporensis</name>
    <dbReference type="NCBI Taxonomy" id="91360"/>
    <lineage>
        <taxon>Bacteria</taxon>
        <taxon>Pseudomonadati</taxon>
        <taxon>Thermodesulfobacteriota</taxon>
        <taxon>Desulfobulbia</taxon>
        <taxon>Desulfobulbales</taxon>
        <taxon>Desulfocapsaceae</taxon>
        <taxon>Desulforhopalus</taxon>
    </lineage>
</organism>
<dbReference type="Proteomes" id="UP000199073">
    <property type="component" value="Unassembled WGS sequence"/>
</dbReference>
<keyword evidence="2" id="KW-1185">Reference proteome</keyword>
<dbReference type="STRING" id="91360.SAMN05660330_04320"/>